<feature type="domain" description="Glycosyl transferase family 1" evidence="1">
    <location>
        <begin position="194"/>
        <end position="349"/>
    </location>
</feature>
<dbReference type="InterPro" id="IPR001296">
    <property type="entry name" value="Glyco_trans_1"/>
</dbReference>
<organism evidence="3 4">
    <name type="scientific">Desulfonema limicola</name>
    <dbReference type="NCBI Taxonomy" id="45656"/>
    <lineage>
        <taxon>Bacteria</taxon>
        <taxon>Pseudomonadati</taxon>
        <taxon>Thermodesulfobacteriota</taxon>
        <taxon>Desulfobacteria</taxon>
        <taxon>Desulfobacterales</taxon>
        <taxon>Desulfococcaceae</taxon>
        <taxon>Desulfonema</taxon>
    </lineage>
</organism>
<feature type="domain" description="Glycosyltransferase subfamily 4-like N-terminal" evidence="2">
    <location>
        <begin position="19"/>
        <end position="179"/>
    </location>
</feature>
<dbReference type="Gene3D" id="3.40.50.2000">
    <property type="entry name" value="Glycogen Phosphorylase B"/>
    <property type="match status" value="2"/>
</dbReference>
<evidence type="ECO:0000259" key="1">
    <source>
        <dbReference type="Pfam" id="PF00534"/>
    </source>
</evidence>
<proteinExistence type="predicted"/>
<dbReference type="CDD" id="cd03801">
    <property type="entry name" value="GT4_PimA-like"/>
    <property type="match status" value="1"/>
</dbReference>
<dbReference type="Proteomes" id="UP000663720">
    <property type="component" value="Chromosome"/>
</dbReference>
<protein>
    <submittedName>
        <fullName evidence="3">Glycosyltransferase, family I</fullName>
    </submittedName>
</protein>
<name>A0A975GFN2_9BACT</name>
<accession>A0A975GFN2</accession>
<dbReference type="SUPFAM" id="SSF53756">
    <property type="entry name" value="UDP-Glycosyltransferase/glycogen phosphorylase"/>
    <property type="match status" value="1"/>
</dbReference>
<reference evidence="3" key="1">
    <citation type="journal article" date="2021" name="Microb. Physiol.">
        <title>Proteogenomic Insights into the Physiology of Marine, Sulfate-Reducing, Filamentous Desulfonema limicola and Desulfonema magnum.</title>
        <authorList>
            <person name="Schnaars V."/>
            <person name="Wohlbrand L."/>
            <person name="Scheve S."/>
            <person name="Hinrichs C."/>
            <person name="Reinhardt R."/>
            <person name="Rabus R."/>
        </authorList>
    </citation>
    <scope>NUCLEOTIDE SEQUENCE</scope>
    <source>
        <strain evidence="3">5ac10</strain>
    </source>
</reference>
<dbReference type="EMBL" id="CP061799">
    <property type="protein sequence ID" value="QTA79481.1"/>
    <property type="molecule type" value="Genomic_DNA"/>
</dbReference>
<dbReference type="PANTHER" id="PTHR12526:SF638">
    <property type="entry name" value="SPORE COAT PROTEIN SA"/>
    <property type="match status" value="1"/>
</dbReference>
<dbReference type="AlphaFoldDB" id="A0A975GFN2"/>
<dbReference type="Pfam" id="PF00534">
    <property type="entry name" value="Glycos_transf_1"/>
    <property type="match status" value="1"/>
</dbReference>
<evidence type="ECO:0000313" key="3">
    <source>
        <dbReference type="EMBL" id="QTA79481.1"/>
    </source>
</evidence>
<dbReference type="RefSeq" id="WP_207691231.1">
    <property type="nucleotide sequence ID" value="NZ_CP061799.1"/>
</dbReference>
<dbReference type="PANTHER" id="PTHR12526">
    <property type="entry name" value="GLYCOSYLTRANSFERASE"/>
    <property type="match status" value="1"/>
</dbReference>
<keyword evidence="4" id="KW-1185">Reference proteome</keyword>
<dbReference type="Pfam" id="PF13439">
    <property type="entry name" value="Glyco_transf_4"/>
    <property type="match status" value="1"/>
</dbReference>
<evidence type="ECO:0000313" key="4">
    <source>
        <dbReference type="Proteomes" id="UP000663720"/>
    </source>
</evidence>
<gene>
    <name evidence="3" type="ORF">dnl_17520</name>
</gene>
<dbReference type="KEGG" id="dli:dnl_17520"/>
<dbReference type="InterPro" id="IPR028098">
    <property type="entry name" value="Glyco_trans_4-like_N"/>
</dbReference>
<dbReference type="GO" id="GO:0016757">
    <property type="term" value="F:glycosyltransferase activity"/>
    <property type="evidence" value="ECO:0007669"/>
    <property type="project" value="InterPro"/>
</dbReference>
<sequence>MQKNFNFKKIIFIIDNLEFGGGERCFVQLISGLHNQFEIFAAGTPGGEFEKEVKKSGAYFFPVDMRKQKSLNSIIKIRKIILKHKIDIIHSQGVRADFFARAAGFSAGTKNIICTTAMPVEGFDVSFLRKKIYRFFDWILEDSVKRFIVVSQSLKKLLTEKRHIPEYKVIKIYNGIELEHYIPKKNNQSIETSYNVPIIGAIGRMVWQKGFEYLIKAIPKIVKHIPEAEFLFVGDGPLLPSLKKLSIQLNLSDKIIFTGFSNDVKEVLSKIDILVVPSLLEGFPMITLEAMAMAKPVVASDIDGINEQITNGKDGILVSPKNPGAIADAVIALIRNKETAKQIGIAARKKVEQDFSVEKMILETENVYFSMLKNELS</sequence>
<evidence type="ECO:0000259" key="2">
    <source>
        <dbReference type="Pfam" id="PF13439"/>
    </source>
</evidence>